<reference evidence="2" key="1">
    <citation type="submission" date="2020-07" db="EMBL/GenBank/DDBJ databases">
        <title>Multicomponent nature underlies the extraordinary mechanical properties of spider dragline silk.</title>
        <authorList>
            <person name="Kono N."/>
            <person name="Nakamura H."/>
            <person name="Mori M."/>
            <person name="Yoshida Y."/>
            <person name="Ohtoshi R."/>
            <person name="Malay A.D."/>
            <person name="Moran D.A.P."/>
            <person name="Tomita M."/>
            <person name="Numata K."/>
            <person name="Arakawa K."/>
        </authorList>
    </citation>
    <scope>NUCLEOTIDE SEQUENCE</scope>
</reference>
<evidence type="ECO:0000313" key="3">
    <source>
        <dbReference type="Proteomes" id="UP000887116"/>
    </source>
</evidence>
<feature type="region of interest" description="Disordered" evidence="1">
    <location>
        <begin position="1"/>
        <end position="32"/>
    </location>
</feature>
<protein>
    <submittedName>
        <fullName evidence="2">Uncharacterized protein</fullName>
    </submittedName>
</protein>
<feature type="compositionally biased region" description="Basic and acidic residues" evidence="1">
    <location>
        <begin position="15"/>
        <end position="31"/>
    </location>
</feature>
<sequence length="95" mass="11356">MREQNSYKKSQVTPRGEKEPWDGDSQRGDRIHLKKSRITLKTTWVKKESYKKEPWDLKHNDLKKGFYTKSCGMETLNGEMGFYKKSRWIQILNTT</sequence>
<dbReference type="Proteomes" id="UP000887116">
    <property type="component" value="Unassembled WGS sequence"/>
</dbReference>
<name>A0A8X6HWH0_TRICU</name>
<proteinExistence type="predicted"/>
<comment type="caution">
    <text evidence="2">The sequence shown here is derived from an EMBL/GenBank/DDBJ whole genome shotgun (WGS) entry which is preliminary data.</text>
</comment>
<accession>A0A8X6HWH0</accession>
<dbReference type="AlphaFoldDB" id="A0A8X6HWH0"/>
<dbReference type="EMBL" id="BMAO01030219">
    <property type="protein sequence ID" value="GFQ66540.1"/>
    <property type="molecule type" value="Genomic_DNA"/>
</dbReference>
<gene>
    <name evidence="2" type="ORF">TNCT_699081</name>
</gene>
<evidence type="ECO:0000256" key="1">
    <source>
        <dbReference type="SAM" id="MobiDB-lite"/>
    </source>
</evidence>
<keyword evidence="3" id="KW-1185">Reference proteome</keyword>
<organism evidence="2 3">
    <name type="scientific">Trichonephila clavata</name>
    <name type="common">Joro spider</name>
    <name type="synonym">Nephila clavata</name>
    <dbReference type="NCBI Taxonomy" id="2740835"/>
    <lineage>
        <taxon>Eukaryota</taxon>
        <taxon>Metazoa</taxon>
        <taxon>Ecdysozoa</taxon>
        <taxon>Arthropoda</taxon>
        <taxon>Chelicerata</taxon>
        <taxon>Arachnida</taxon>
        <taxon>Araneae</taxon>
        <taxon>Araneomorphae</taxon>
        <taxon>Entelegynae</taxon>
        <taxon>Araneoidea</taxon>
        <taxon>Nephilidae</taxon>
        <taxon>Trichonephila</taxon>
    </lineage>
</organism>
<evidence type="ECO:0000313" key="2">
    <source>
        <dbReference type="EMBL" id="GFQ66540.1"/>
    </source>
</evidence>